<comment type="caution">
    <text evidence="1">The sequence shown here is derived from an EMBL/GenBank/DDBJ whole genome shotgun (WGS) entry which is preliminary data.</text>
</comment>
<dbReference type="EMBL" id="JAOVZW010000029">
    <property type="protein sequence ID" value="MCX8526137.1"/>
    <property type="molecule type" value="Genomic_DNA"/>
</dbReference>
<evidence type="ECO:0008006" key="3">
    <source>
        <dbReference type="Google" id="ProtNLM"/>
    </source>
</evidence>
<dbReference type="RefSeq" id="WP_267267371.1">
    <property type="nucleotide sequence ID" value="NZ_JAOVZW010000029.1"/>
</dbReference>
<evidence type="ECO:0000313" key="1">
    <source>
        <dbReference type="EMBL" id="MCX8526137.1"/>
    </source>
</evidence>
<evidence type="ECO:0000313" key="2">
    <source>
        <dbReference type="Proteomes" id="UP001073122"/>
    </source>
</evidence>
<reference evidence="1" key="1">
    <citation type="submission" date="2022-10" db="EMBL/GenBank/DDBJ databases">
        <title>Chryseobacterium sp. nov., a novel bacterial species.</title>
        <authorList>
            <person name="Cao Y."/>
        </authorList>
    </citation>
    <scope>NUCLEOTIDE SEQUENCE</scope>
    <source>
        <strain evidence="1">CCTCC AB2015118</strain>
    </source>
</reference>
<protein>
    <recommendedName>
        <fullName evidence="3">DUF4304 domain-containing protein</fullName>
    </recommendedName>
</protein>
<organism evidence="1 2">
    <name type="scientific">Chryseobacterium formosus</name>
    <dbReference type="NCBI Taxonomy" id="1537363"/>
    <lineage>
        <taxon>Bacteria</taxon>
        <taxon>Pseudomonadati</taxon>
        <taxon>Bacteroidota</taxon>
        <taxon>Flavobacteriia</taxon>
        <taxon>Flavobacteriales</taxon>
        <taxon>Weeksellaceae</taxon>
        <taxon>Chryseobacterium group</taxon>
        <taxon>Chryseobacterium</taxon>
    </lineage>
</organism>
<dbReference type="Proteomes" id="UP001073122">
    <property type="component" value="Unassembled WGS sequence"/>
</dbReference>
<accession>A0ABT3XWY5</accession>
<sequence>MEINKVHSDLKEIYKDKNVDKKFNFTFEYEDGDEKFLLMKLLKKGYWSVMPFAFSADNILAFQLNPNKERFQDTSIVSFNNTYQECFMISPNVKGIIPLTNLIFMHKEYFRKRLQDTIDEIILSSKPFFDYFGGGDLEFFKEFLLSESNQERFENADEYKEDFYKEFWSHYYNTPENTKAFELFDKLIQRLTYLPEYEDVDNDYGLWNNYIGNVLAKRAYSKIKIEDKDKWKHYWRCAQLPHGFDADGNRFEEYTIHLGWSNSILDSIADSFDSEWESKYAMFPEEVKKHPLFEATEAIRKVGGYAGDLHIKAAVILEKEYNDPIGCWNALLSAGYWAGRQGDLDLVEMCWGLAIDLSRTHGWTEIHNVLSEQMEFYYHYKDKI</sequence>
<keyword evidence="2" id="KW-1185">Reference proteome</keyword>
<proteinExistence type="predicted"/>
<gene>
    <name evidence="1" type="ORF">OF897_19665</name>
</gene>
<name>A0ABT3XWY5_9FLAO</name>